<dbReference type="KEGG" id="dli:dnl_07030"/>
<dbReference type="AlphaFoldDB" id="A0A975B480"/>
<keyword evidence="1" id="KW-0812">Transmembrane</keyword>
<reference evidence="2" key="1">
    <citation type="journal article" date="2021" name="Microb. Physiol.">
        <title>Proteogenomic Insights into the Physiology of Marine, Sulfate-Reducing, Filamentous Desulfonema limicola and Desulfonema magnum.</title>
        <authorList>
            <person name="Schnaars V."/>
            <person name="Wohlbrand L."/>
            <person name="Scheve S."/>
            <person name="Hinrichs C."/>
            <person name="Reinhardt R."/>
            <person name="Rabus R."/>
        </authorList>
    </citation>
    <scope>NUCLEOTIDE SEQUENCE</scope>
    <source>
        <strain evidence="2">5ac10</strain>
    </source>
</reference>
<dbReference type="RefSeq" id="WP_207690332.1">
    <property type="nucleotide sequence ID" value="NZ_CP061799.1"/>
</dbReference>
<dbReference type="Proteomes" id="UP000663720">
    <property type="component" value="Chromosome"/>
</dbReference>
<gene>
    <name evidence="2" type="ORF">dnl_07030</name>
</gene>
<sequence>MSVVEIVANIIGYGLELLVLFVKCLFIYAAYQLIKGFFTGNTRPFDQEDWKRYHKNDVTDPTNVIDYDIYMRF</sequence>
<protein>
    <submittedName>
        <fullName evidence="2">Uncharacterized protein</fullName>
    </submittedName>
</protein>
<evidence type="ECO:0000256" key="1">
    <source>
        <dbReference type="SAM" id="Phobius"/>
    </source>
</evidence>
<evidence type="ECO:0000313" key="2">
    <source>
        <dbReference type="EMBL" id="QTA78481.1"/>
    </source>
</evidence>
<organism evidence="2 3">
    <name type="scientific">Desulfonema limicola</name>
    <dbReference type="NCBI Taxonomy" id="45656"/>
    <lineage>
        <taxon>Bacteria</taxon>
        <taxon>Pseudomonadati</taxon>
        <taxon>Thermodesulfobacteriota</taxon>
        <taxon>Desulfobacteria</taxon>
        <taxon>Desulfobacterales</taxon>
        <taxon>Desulfococcaceae</taxon>
        <taxon>Desulfonema</taxon>
    </lineage>
</organism>
<feature type="transmembrane region" description="Helical" evidence="1">
    <location>
        <begin position="6"/>
        <end position="31"/>
    </location>
</feature>
<accession>A0A975B480</accession>
<proteinExistence type="predicted"/>
<keyword evidence="1" id="KW-0472">Membrane</keyword>
<dbReference type="EMBL" id="CP061799">
    <property type="protein sequence ID" value="QTA78481.1"/>
    <property type="molecule type" value="Genomic_DNA"/>
</dbReference>
<keyword evidence="1" id="KW-1133">Transmembrane helix</keyword>
<keyword evidence="3" id="KW-1185">Reference proteome</keyword>
<name>A0A975B480_9BACT</name>
<evidence type="ECO:0000313" key="3">
    <source>
        <dbReference type="Proteomes" id="UP000663720"/>
    </source>
</evidence>